<feature type="domain" description="Flagellar basal-body/hook protein C-terminal" evidence="9">
    <location>
        <begin position="451"/>
        <end position="488"/>
    </location>
</feature>
<keyword evidence="11" id="KW-0969">Cilium</keyword>
<dbReference type="InterPro" id="IPR010930">
    <property type="entry name" value="Flg_bb/hook_C_dom"/>
</dbReference>
<dbReference type="Pfam" id="PF06429">
    <property type="entry name" value="Flg_bbr_C"/>
    <property type="match status" value="1"/>
</dbReference>
<feature type="domain" description="Flagellar hook-associated protein FlgK helical" evidence="10">
    <location>
        <begin position="103"/>
        <end position="341"/>
    </location>
</feature>
<evidence type="ECO:0000259" key="10">
    <source>
        <dbReference type="Pfam" id="PF22638"/>
    </source>
</evidence>
<evidence type="ECO:0000256" key="3">
    <source>
        <dbReference type="ARBA" id="ARBA00009677"/>
    </source>
</evidence>
<evidence type="ECO:0000256" key="4">
    <source>
        <dbReference type="ARBA" id="ARBA00016244"/>
    </source>
</evidence>
<reference evidence="11 12" key="1">
    <citation type="submission" date="2021-03" db="EMBL/GenBank/DDBJ databases">
        <title>Antimicrobial resistance genes in bacteria isolated from Japanese honey, and their potential for conferring macrolide and lincosamide resistance in the American foulbrood pathogen Paenibacillus larvae.</title>
        <authorList>
            <person name="Okamoto M."/>
            <person name="Kumagai M."/>
            <person name="Kanamori H."/>
            <person name="Takamatsu D."/>
        </authorList>
    </citation>
    <scope>NUCLEOTIDE SEQUENCE [LARGE SCALE GENOMIC DNA]</scope>
    <source>
        <strain evidence="11 12">J8TS2</strain>
    </source>
</reference>
<evidence type="ECO:0000256" key="5">
    <source>
        <dbReference type="ARBA" id="ARBA00022525"/>
    </source>
</evidence>
<keyword evidence="12" id="KW-1185">Reference proteome</keyword>
<sequence length="495" mass="54858">MRSTFMGFETAKRGMYSQQSAIYVTGHNIANKNTPGYSRQRVNFEQTTPYPAASMNRPQIPGQLGTGVQDGSIQRIRDTFIDSQYRGERNQLGFYESMSNSIKQMEDIMNEPSENGLSAAMTQFWQSLQDLSTNAENEGARRVVLQRARSVAETFQYLHSSLTTVQNDLKKEMDLTVTRINALAQDIASINQQISEVEPHGYLPNDLYDARDQLLDELASYLPISTETVTNGGNTLAIAEGGKKVYAMINGEKTLLVDEQGARSLEWKEETGELFLGEKELSYDTLGEGNGELSALFKAYKEDYPEMLENLDKYAFTFAKVFNEVHKGGVDLNGDTGEDFFAAGDSYEGAAGRISVLLKDPDKVAAALSGKETGNGENALKLADMKNWVIREGAMEELPGLTDLDIKSGTLQSFYEGVIGEMAVKGQQANRMEYNTTVLLQSIDKNRRSVSEVSLDEEFSNLIQFQHAYSASARMISAIDEMLDKIINGMGMVGR</sequence>
<keyword evidence="5 7" id="KW-0964">Secreted</keyword>
<organism evidence="11 12">
    <name type="scientific">Lederbergia ruris</name>
    <dbReference type="NCBI Taxonomy" id="217495"/>
    <lineage>
        <taxon>Bacteria</taxon>
        <taxon>Bacillati</taxon>
        <taxon>Bacillota</taxon>
        <taxon>Bacilli</taxon>
        <taxon>Bacillales</taxon>
        <taxon>Bacillaceae</taxon>
        <taxon>Lederbergia</taxon>
    </lineage>
</organism>
<keyword evidence="11" id="KW-0282">Flagellum</keyword>
<dbReference type="PANTHER" id="PTHR30033">
    <property type="entry name" value="FLAGELLAR HOOK-ASSOCIATED PROTEIN 1"/>
    <property type="match status" value="1"/>
</dbReference>
<dbReference type="EMBL" id="BORB01000002">
    <property type="protein sequence ID" value="GIN56170.1"/>
    <property type="molecule type" value="Genomic_DNA"/>
</dbReference>
<dbReference type="InterPro" id="IPR002371">
    <property type="entry name" value="FlgK"/>
</dbReference>
<dbReference type="PANTHER" id="PTHR30033:SF1">
    <property type="entry name" value="FLAGELLAR HOOK-ASSOCIATED PROTEIN 1"/>
    <property type="match status" value="1"/>
</dbReference>
<evidence type="ECO:0000256" key="7">
    <source>
        <dbReference type="RuleBase" id="RU362065"/>
    </source>
</evidence>
<evidence type="ECO:0000256" key="2">
    <source>
        <dbReference type="ARBA" id="ARBA00004613"/>
    </source>
</evidence>
<accession>A0ABQ4KDW7</accession>
<evidence type="ECO:0000313" key="11">
    <source>
        <dbReference type="EMBL" id="GIN56170.1"/>
    </source>
</evidence>
<gene>
    <name evidence="7 11" type="primary">flgK</name>
    <name evidence="11" type="ORF">J8TS2_04890</name>
</gene>
<comment type="subcellular location">
    <subcellularLocation>
        <location evidence="1 7">Bacterial flagellum</location>
    </subcellularLocation>
    <subcellularLocation>
        <location evidence="2 7">Secreted</location>
    </subcellularLocation>
</comment>
<protein>
    <recommendedName>
        <fullName evidence="4 7">Flagellar hook-associated protein 1</fullName>
        <shortName evidence="7">HAP1</shortName>
    </recommendedName>
</protein>
<evidence type="ECO:0000259" key="9">
    <source>
        <dbReference type="Pfam" id="PF06429"/>
    </source>
</evidence>
<evidence type="ECO:0000313" key="12">
    <source>
        <dbReference type="Proteomes" id="UP000679950"/>
    </source>
</evidence>
<dbReference type="InterPro" id="IPR053927">
    <property type="entry name" value="FlgK_helical"/>
</dbReference>
<evidence type="ECO:0000256" key="6">
    <source>
        <dbReference type="ARBA" id="ARBA00023143"/>
    </source>
</evidence>
<dbReference type="Proteomes" id="UP000679950">
    <property type="component" value="Unassembled WGS sequence"/>
</dbReference>
<keyword evidence="6 7" id="KW-0975">Bacterial flagellum</keyword>
<comment type="caution">
    <text evidence="11">The sequence shown here is derived from an EMBL/GenBank/DDBJ whole genome shotgun (WGS) entry which is preliminary data.</text>
</comment>
<feature type="domain" description="Flagellar basal body rod protein N-terminal" evidence="8">
    <location>
        <begin position="9"/>
        <end position="37"/>
    </location>
</feature>
<evidence type="ECO:0000256" key="1">
    <source>
        <dbReference type="ARBA" id="ARBA00004365"/>
    </source>
</evidence>
<comment type="similarity">
    <text evidence="3 7">Belongs to the flagella basal body rod proteins family.</text>
</comment>
<dbReference type="RefSeq" id="WP_158320831.1">
    <property type="nucleotide sequence ID" value="NZ_BORB01000002.1"/>
</dbReference>
<dbReference type="Pfam" id="PF22638">
    <property type="entry name" value="FlgK_D1"/>
    <property type="match status" value="1"/>
</dbReference>
<proteinExistence type="inferred from homology"/>
<dbReference type="Pfam" id="PF00460">
    <property type="entry name" value="Flg_bb_rod"/>
    <property type="match status" value="1"/>
</dbReference>
<evidence type="ECO:0000259" key="8">
    <source>
        <dbReference type="Pfam" id="PF00460"/>
    </source>
</evidence>
<keyword evidence="11" id="KW-0966">Cell projection</keyword>
<dbReference type="NCBIfam" id="TIGR02492">
    <property type="entry name" value="flgK_ends"/>
    <property type="match status" value="1"/>
</dbReference>
<dbReference type="PRINTS" id="PR01005">
    <property type="entry name" value="FLGHOOKAP1"/>
</dbReference>
<dbReference type="SUPFAM" id="SSF64518">
    <property type="entry name" value="Phase 1 flagellin"/>
    <property type="match status" value="1"/>
</dbReference>
<name>A0ABQ4KDW7_9BACI</name>
<dbReference type="InterPro" id="IPR001444">
    <property type="entry name" value="Flag_bb_rod_N"/>
</dbReference>